<evidence type="ECO:0000313" key="3">
    <source>
        <dbReference type="EMBL" id="AIE84501.1"/>
    </source>
</evidence>
<reference evidence="3 4" key="1">
    <citation type="journal article" date="2014" name="PLoS ONE">
        <title>The first complete genome sequence of the class fimbriimonadia in the phylum armatimonadetes.</title>
        <authorList>
            <person name="Hu Z.Y."/>
            <person name="Wang Y.Z."/>
            <person name="Im W.T."/>
            <person name="Wang S.Y."/>
            <person name="Zhao G.P."/>
            <person name="Zheng H.J."/>
            <person name="Quan Z.X."/>
        </authorList>
    </citation>
    <scope>NUCLEOTIDE SEQUENCE [LARGE SCALE GENOMIC DNA]</scope>
    <source>
        <strain evidence="3">Gsoil 348</strain>
    </source>
</reference>
<gene>
    <name evidence="3" type="ORF">OP10G_1133</name>
</gene>
<evidence type="ECO:0000313" key="4">
    <source>
        <dbReference type="Proteomes" id="UP000027982"/>
    </source>
</evidence>
<feature type="compositionally biased region" description="Polar residues" evidence="2">
    <location>
        <begin position="56"/>
        <end position="66"/>
    </location>
</feature>
<evidence type="ECO:0000256" key="2">
    <source>
        <dbReference type="SAM" id="MobiDB-lite"/>
    </source>
</evidence>
<dbReference type="AlphaFoldDB" id="A0A068NM01"/>
<evidence type="ECO:0000256" key="1">
    <source>
        <dbReference type="SAM" id="Coils"/>
    </source>
</evidence>
<proteinExistence type="predicted"/>
<keyword evidence="1" id="KW-0175">Coiled coil</keyword>
<dbReference type="KEGG" id="fgi:OP10G_1133"/>
<dbReference type="HOGENOM" id="CLU_1174009_0_0_0"/>
<feature type="coiled-coil region" evidence="1">
    <location>
        <begin position="168"/>
        <end position="203"/>
    </location>
</feature>
<organism evidence="3 4">
    <name type="scientific">Fimbriimonas ginsengisoli Gsoil 348</name>
    <dbReference type="NCBI Taxonomy" id="661478"/>
    <lineage>
        <taxon>Bacteria</taxon>
        <taxon>Bacillati</taxon>
        <taxon>Armatimonadota</taxon>
        <taxon>Fimbriimonadia</taxon>
        <taxon>Fimbriimonadales</taxon>
        <taxon>Fimbriimonadaceae</taxon>
        <taxon>Fimbriimonas</taxon>
    </lineage>
</organism>
<dbReference type="STRING" id="661478.OP10G_1133"/>
<protein>
    <submittedName>
        <fullName evidence="3">Uncharacterized protein</fullName>
    </submittedName>
</protein>
<dbReference type="EMBL" id="CP007139">
    <property type="protein sequence ID" value="AIE84501.1"/>
    <property type="molecule type" value="Genomic_DNA"/>
</dbReference>
<name>A0A068NM01_FIMGI</name>
<accession>A0A068NM01</accession>
<dbReference type="Proteomes" id="UP000027982">
    <property type="component" value="Chromosome"/>
</dbReference>
<feature type="region of interest" description="Disordered" evidence="2">
    <location>
        <begin position="42"/>
        <end position="88"/>
    </location>
</feature>
<sequence>MYLIRWNRRSSLGLIIGVMRSLFPLVALLVLLAAVTGCSNQNDAEPPKLAEPAGKQATSVKPNAPSSPEKVNMPPVATPIASSTDDRDALDKYSQSLHTILQSHSLAVKIFRDEMRKQVTDIDKKGMKAFLGPYSRFDSSVERSVKKLEALKPPASARRVHDAILSALDRLNENLDSAVAAINEGNDQEVANLAQERNTLTDEGAKGVDEALASGGFDAEEYWRNVRLVRKSDKGK</sequence>
<keyword evidence="4" id="KW-1185">Reference proteome</keyword>